<evidence type="ECO:0000256" key="8">
    <source>
        <dbReference type="ARBA" id="ARBA00022833"/>
    </source>
</evidence>
<dbReference type="PROSITE" id="PS51285">
    <property type="entry name" value="AGC_KINASE_CTER"/>
    <property type="match status" value="1"/>
</dbReference>
<evidence type="ECO:0000313" key="14">
    <source>
        <dbReference type="EMBL" id="KAK4336792.1"/>
    </source>
</evidence>
<evidence type="ECO:0000256" key="6">
    <source>
        <dbReference type="ARBA" id="ARBA00022771"/>
    </source>
</evidence>
<keyword evidence="5" id="KW-0547">Nucleotide-binding</keyword>
<dbReference type="SMART" id="SM00133">
    <property type="entry name" value="S_TK_X"/>
    <property type="match status" value="1"/>
</dbReference>
<evidence type="ECO:0000256" key="5">
    <source>
        <dbReference type="ARBA" id="ARBA00022741"/>
    </source>
</evidence>
<keyword evidence="2" id="KW-0723">Serine/threonine-protein kinase</keyword>
<keyword evidence="6" id="KW-0863">Zinc-finger</keyword>
<dbReference type="CDD" id="cd20809">
    <property type="entry name" value="C1_MRCK"/>
    <property type="match status" value="1"/>
</dbReference>
<feature type="coiled-coil region" evidence="11">
    <location>
        <begin position="295"/>
        <end position="360"/>
    </location>
</feature>
<keyword evidence="8" id="KW-0862">Zinc</keyword>
<evidence type="ECO:0000256" key="1">
    <source>
        <dbReference type="ARBA" id="ARBA00012513"/>
    </source>
</evidence>
<dbReference type="PANTHER" id="PTHR22988:SF66">
    <property type="entry name" value="SERINE_THREONINE-PROTEIN KINASE GENGHIS KHAN"/>
    <property type="match status" value="1"/>
</dbReference>
<dbReference type="SMART" id="SM00109">
    <property type="entry name" value="C1"/>
    <property type="match status" value="1"/>
</dbReference>
<keyword evidence="10 11" id="KW-0175">Coiled coil</keyword>
<keyword evidence="3" id="KW-0808">Transferase</keyword>
<comment type="caution">
    <text evidence="14">The sequence shown here is derived from an EMBL/GenBank/DDBJ whole genome shotgun (WGS) entry which is preliminary data.</text>
</comment>
<dbReference type="Gene3D" id="3.30.60.20">
    <property type="match status" value="1"/>
</dbReference>
<dbReference type="EC" id="2.7.11.1" evidence="1"/>
<accession>A0AAE1QR83</accession>
<dbReference type="InterPro" id="IPR050839">
    <property type="entry name" value="Rho-assoc_Ser/Thr_Kinase"/>
</dbReference>
<dbReference type="GO" id="GO:0005737">
    <property type="term" value="C:cytoplasm"/>
    <property type="evidence" value="ECO:0007669"/>
    <property type="project" value="TreeGrafter"/>
</dbReference>
<dbReference type="Gene3D" id="3.30.200.20">
    <property type="entry name" value="Phosphorylase Kinase, domain 1"/>
    <property type="match status" value="1"/>
</dbReference>
<dbReference type="Pfam" id="PF00130">
    <property type="entry name" value="C1_1"/>
    <property type="match status" value="1"/>
</dbReference>
<dbReference type="Gene3D" id="1.10.510.10">
    <property type="entry name" value="Transferase(Phosphotransferase) domain 1"/>
    <property type="match status" value="1"/>
</dbReference>
<evidence type="ECO:0000256" key="3">
    <source>
        <dbReference type="ARBA" id="ARBA00022679"/>
    </source>
</evidence>
<feature type="coiled-coil region" evidence="11">
    <location>
        <begin position="163"/>
        <end position="232"/>
    </location>
</feature>
<dbReference type="PROSITE" id="PS50081">
    <property type="entry name" value="ZF_DAG_PE_2"/>
    <property type="match status" value="1"/>
</dbReference>
<dbReference type="GO" id="GO:0008270">
    <property type="term" value="F:zinc ion binding"/>
    <property type="evidence" value="ECO:0007669"/>
    <property type="project" value="UniProtKB-KW"/>
</dbReference>
<gene>
    <name evidence="14" type="ORF">RND71_043571</name>
</gene>
<dbReference type="AlphaFoldDB" id="A0AAE1QR83"/>
<dbReference type="GO" id="GO:0004674">
    <property type="term" value="F:protein serine/threonine kinase activity"/>
    <property type="evidence" value="ECO:0007669"/>
    <property type="project" value="UniProtKB-KW"/>
</dbReference>
<evidence type="ECO:0000256" key="11">
    <source>
        <dbReference type="SAM" id="Coils"/>
    </source>
</evidence>
<dbReference type="GO" id="GO:0031032">
    <property type="term" value="P:actomyosin structure organization"/>
    <property type="evidence" value="ECO:0007669"/>
    <property type="project" value="TreeGrafter"/>
</dbReference>
<evidence type="ECO:0000256" key="2">
    <source>
        <dbReference type="ARBA" id="ARBA00022527"/>
    </source>
</evidence>
<evidence type="ECO:0000259" key="13">
    <source>
        <dbReference type="PROSITE" id="PS51285"/>
    </source>
</evidence>
<keyword evidence="7" id="KW-0418">Kinase</keyword>
<evidence type="ECO:0000256" key="7">
    <source>
        <dbReference type="ARBA" id="ARBA00022777"/>
    </source>
</evidence>
<evidence type="ECO:0000256" key="4">
    <source>
        <dbReference type="ARBA" id="ARBA00022723"/>
    </source>
</evidence>
<dbReference type="EMBL" id="JAVYJV010000090">
    <property type="protein sequence ID" value="KAK4336792.1"/>
    <property type="molecule type" value="Genomic_DNA"/>
</dbReference>
<dbReference type="InterPro" id="IPR000961">
    <property type="entry name" value="AGC-kinase_C"/>
</dbReference>
<dbReference type="SUPFAM" id="SSF57889">
    <property type="entry name" value="Cysteine-rich domain"/>
    <property type="match status" value="1"/>
</dbReference>
<evidence type="ECO:0000259" key="12">
    <source>
        <dbReference type="PROSITE" id="PS50081"/>
    </source>
</evidence>
<organism evidence="14 15">
    <name type="scientific">Anisodus tanguticus</name>
    <dbReference type="NCBI Taxonomy" id="243964"/>
    <lineage>
        <taxon>Eukaryota</taxon>
        <taxon>Viridiplantae</taxon>
        <taxon>Streptophyta</taxon>
        <taxon>Embryophyta</taxon>
        <taxon>Tracheophyta</taxon>
        <taxon>Spermatophyta</taxon>
        <taxon>Magnoliopsida</taxon>
        <taxon>eudicotyledons</taxon>
        <taxon>Gunneridae</taxon>
        <taxon>Pentapetalae</taxon>
        <taxon>asterids</taxon>
        <taxon>lamiids</taxon>
        <taxon>Solanales</taxon>
        <taxon>Solanaceae</taxon>
        <taxon>Solanoideae</taxon>
        <taxon>Hyoscyameae</taxon>
        <taxon>Anisodus</taxon>
    </lineage>
</organism>
<feature type="domain" description="Phorbol-ester/DAG-type" evidence="12">
    <location>
        <begin position="619"/>
        <end position="669"/>
    </location>
</feature>
<dbReference type="GO" id="GO:0005856">
    <property type="term" value="C:cytoskeleton"/>
    <property type="evidence" value="ECO:0007669"/>
    <property type="project" value="TreeGrafter"/>
</dbReference>
<dbReference type="Proteomes" id="UP001291623">
    <property type="component" value="Unassembled WGS sequence"/>
</dbReference>
<dbReference type="PANTHER" id="PTHR22988">
    <property type="entry name" value="MYOTONIC DYSTROPHY S/T KINASE-RELATED"/>
    <property type="match status" value="1"/>
</dbReference>
<feature type="coiled-coil region" evidence="11">
    <location>
        <begin position="453"/>
        <end position="519"/>
    </location>
</feature>
<keyword evidence="15" id="KW-1185">Reference proteome</keyword>
<evidence type="ECO:0000256" key="9">
    <source>
        <dbReference type="ARBA" id="ARBA00022840"/>
    </source>
</evidence>
<protein>
    <recommendedName>
        <fullName evidence="1">non-specific serine/threonine protein kinase</fullName>
        <ecNumber evidence="1">2.7.11.1</ecNumber>
    </recommendedName>
</protein>
<keyword evidence="4" id="KW-0479">Metal-binding</keyword>
<dbReference type="InterPro" id="IPR002219">
    <property type="entry name" value="PKC_DAG/PE"/>
</dbReference>
<dbReference type="InterPro" id="IPR046349">
    <property type="entry name" value="C1-like_sf"/>
</dbReference>
<reference evidence="14" key="1">
    <citation type="submission" date="2023-12" db="EMBL/GenBank/DDBJ databases">
        <title>Genome assembly of Anisodus tanguticus.</title>
        <authorList>
            <person name="Wang Y.-J."/>
        </authorList>
    </citation>
    <scope>NUCLEOTIDE SEQUENCE</scope>
    <source>
        <strain evidence="14">KB-2021</strain>
        <tissue evidence="14">Leaf</tissue>
    </source>
</reference>
<name>A0AAE1QR83_9SOLA</name>
<proteinExistence type="predicted"/>
<evidence type="ECO:0000313" key="15">
    <source>
        <dbReference type="Proteomes" id="UP001291623"/>
    </source>
</evidence>
<feature type="domain" description="AGC-kinase C-terminal" evidence="13">
    <location>
        <begin position="47"/>
        <end position="128"/>
    </location>
</feature>
<dbReference type="GO" id="GO:0005524">
    <property type="term" value="F:ATP binding"/>
    <property type="evidence" value="ECO:0007669"/>
    <property type="project" value="UniProtKB-KW"/>
</dbReference>
<keyword evidence="9" id="KW-0067">ATP-binding</keyword>
<evidence type="ECO:0000256" key="10">
    <source>
        <dbReference type="ARBA" id="ARBA00023054"/>
    </source>
</evidence>
<sequence>MDYANCLEYPENYDVSDAAKDLISNLICDRTKRYKILEDFQNHPFFENIDWNHIRNQKPPYEPQVSGPDDTSNFDTEEFKQEKANNNQNNNLINNFSSIGLQKDSLLNVHLPFIGYTCTFTKDQAKEGIYLENLDLNKIFCYDENSSDDINVMENTTKNYDINKQAQLKISNLERELFLSRKEWSEMSNKLKEMHEDKILLTSKLRGKEEEFESQLNKLSDLRLQLRDAESSKRGNLKTIIDLETKLQKEKQLRKENQYEIKELGEKISIVEEKLLSYQSINEISEKKNYEREQIDDLNYQLNEKQEIIKDIQKKIFEAEQRLIEQDQMIKIHKQQENRIKELEDEISELKKLQPNWENQIAEIIDWVGSEKEARTYLQEIAINMSKDLDNLKQQKNVNPGAFTNQYSNVKQNNQNLEKYSTLFNKYNNNGTQNDKNTESNYSTITWQERRSARVEKQELLQLQLELKNEIEDKQRIQNDLTRIQREMNSLTAELNEAKNELMKIKNQQKQENQKSSNQFQLSNTNSLVQPQLHLRNNSNSISGTSSNRQSLNLNNGCSLIYQTQKDLQQKINAIQLSPLQTTDFSDMELSGSSSPTSELFSSTKSSKRNQLFSISHSKHSFIIRTFAAPLKCFHCTSLMIGLIRQGFICEICGFVCHVSCANPNAQLSFQDENFSPSKQKSITNNPIPVCPYDESRQRPVGIDPIRGIGQ</sequence>